<keyword evidence="1" id="KW-0812">Transmembrane</keyword>
<feature type="transmembrane region" description="Helical" evidence="1">
    <location>
        <begin position="70"/>
        <end position="94"/>
    </location>
</feature>
<protein>
    <recommendedName>
        <fullName evidence="4">Inner membrane protein YjgN</fullName>
    </recommendedName>
</protein>
<evidence type="ECO:0000256" key="1">
    <source>
        <dbReference type="SAM" id="Phobius"/>
    </source>
</evidence>
<dbReference type="RefSeq" id="WP_085817770.1">
    <property type="nucleotide sequence ID" value="NZ_FWFU01000002.1"/>
</dbReference>
<name>A0A1X6YSY9_9RHOB</name>
<dbReference type="InterPro" id="IPR010295">
    <property type="entry name" value="DUF898"/>
</dbReference>
<evidence type="ECO:0000313" key="3">
    <source>
        <dbReference type="Proteomes" id="UP000193207"/>
    </source>
</evidence>
<feature type="transmembrane region" description="Helical" evidence="1">
    <location>
        <begin position="214"/>
        <end position="247"/>
    </location>
</feature>
<evidence type="ECO:0000313" key="2">
    <source>
        <dbReference type="EMBL" id="SLN30111.1"/>
    </source>
</evidence>
<dbReference type="EMBL" id="FWFU01000002">
    <property type="protein sequence ID" value="SLN30111.1"/>
    <property type="molecule type" value="Genomic_DNA"/>
</dbReference>
<evidence type="ECO:0008006" key="4">
    <source>
        <dbReference type="Google" id="ProtNLM"/>
    </source>
</evidence>
<feature type="transmembrane region" description="Helical" evidence="1">
    <location>
        <begin position="283"/>
        <end position="313"/>
    </location>
</feature>
<reference evidence="2 3" key="1">
    <citation type="submission" date="2017-03" db="EMBL/GenBank/DDBJ databases">
        <authorList>
            <person name="Afonso C.L."/>
            <person name="Miller P.J."/>
            <person name="Scott M.A."/>
            <person name="Spackman E."/>
            <person name="Goraichik I."/>
            <person name="Dimitrov K.M."/>
            <person name="Suarez D.L."/>
            <person name="Swayne D.E."/>
        </authorList>
    </citation>
    <scope>NUCLEOTIDE SEQUENCE [LARGE SCALE GENOMIC DNA]</scope>
    <source>
        <strain evidence="2 3">CECT 8110</strain>
    </source>
</reference>
<keyword evidence="1" id="KW-0472">Membrane</keyword>
<sequence length="397" mass="43288">MSEGSQIIKGHYQGQRGPLFGLAFVTALLTMLTLGIYRFWGKTRIRRYIWSSVSGDGDSFEYTGTGLEKFLGFLVAIVLLAVYLGAVQMILFFFGLTLFAEPTSPEMALAQMGGFYLTFLAVVPLIFFAQYRARRYKLARSRWRGVRFGAEKGAWGYALRAMGHWLLTILTLGLMLPRQTFWLEKYKTDRSWYGDGRFVQEGRWSALYGAMKHLFIGVGLVLAAVVALALQSPVVGGVLAAVGYVWAMVGFISYRVRAFIYLTEHKVLDDGIRFEARPETRTIIGLVIVGSLVVSLIMGVVFAVLAALASMVVGPAMMAPGPGHIVGLVLMMGLYLGALLMGGALSLVWIVQPVIAHVVGAITVRGADRLADIRQRVHDSGADAEGFADALDVGGAI</sequence>
<gene>
    <name evidence="2" type="ORF">ROH8110_01393</name>
</gene>
<dbReference type="AlphaFoldDB" id="A0A1X6YSY9"/>
<dbReference type="OrthoDB" id="7462354at2"/>
<dbReference type="Proteomes" id="UP000193207">
    <property type="component" value="Unassembled WGS sequence"/>
</dbReference>
<feature type="transmembrane region" description="Helical" evidence="1">
    <location>
        <begin position="325"/>
        <end position="351"/>
    </location>
</feature>
<feature type="transmembrane region" description="Helical" evidence="1">
    <location>
        <begin position="20"/>
        <end position="40"/>
    </location>
</feature>
<keyword evidence="3" id="KW-1185">Reference proteome</keyword>
<feature type="transmembrane region" description="Helical" evidence="1">
    <location>
        <begin position="114"/>
        <end position="133"/>
    </location>
</feature>
<accession>A0A1X6YSY9</accession>
<keyword evidence="1" id="KW-1133">Transmembrane helix</keyword>
<organism evidence="2 3">
    <name type="scientific">Roseovarius halotolerans</name>
    <dbReference type="NCBI Taxonomy" id="505353"/>
    <lineage>
        <taxon>Bacteria</taxon>
        <taxon>Pseudomonadati</taxon>
        <taxon>Pseudomonadota</taxon>
        <taxon>Alphaproteobacteria</taxon>
        <taxon>Rhodobacterales</taxon>
        <taxon>Roseobacteraceae</taxon>
        <taxon>Roseovarius</taxon>
    </lineage>
</organism>
<dbReference type="Pfam" id="PF05987">
    <property type="entry name" value="DUF898"/>
    <property type="match status" value="1"/>
</dbReference>
<proteinExistence type="predicted"/>